<dbReference type="EMBL" id="VLLE01000003">
    <property type="protein sequence ID" value="TWI83271.1"/>
    <property type="molecule type" value="Genomic_DNA"/>
</dbReference>
<sequence length="310" mass="36585">MLGELLKILADEPEKISKIFIRLFKIILSILLTDFLYRYLFHSTPFFDIRLSNNWISFFEQGKLFVYLFLYFVCEIFLFHVFSPISSFIPELLSKIKFAKVEKQELNLILKITGVIKYDETIKKIMPGKNFSLFHSIVDIFSNQESKEQIIDLKGSFIENIWQLYTASLFIFFLTGAYIYWPNEIYVYFFIGLGLLILFYYIIHNAIEYFIKNEPQLSFSAAKLRAQKIVYDALAKHFIIPLAAEPDNDLKRGVTFYIHGREYVLNFIYSTNEPHVNGFRKYVNTNENDKRYFLFVTNLYPAGELTALDC</sequence>
<accession>A0A562SPR7</accession>
<dbReference type="AlphaFoldDB" id="A0A562SPR7"/>
<evidence type="ECO:0000313" key="3">
    <source>
        <dbReference type="Proteomes" id="UP000316167"/>
    </source>
</evidence>
<proteinExistence type="predicted"/>
<feature type="transmembrane region" description="Helical" evidence="1">
    <location>
        <begin position="64"/>
        <end position="89"/>
    </location>
</feature>
<keyword evidence="3" id="KW-1185">Reference proteome</keyword>
<comment type="caution">
    <text evidence="2">The sequence shown here is derived from an EMBL/GenBank/DDBJ whole genome shotgun (WGS) entry which is preliminary data.</text>
</comment>
<evidence type="ECO:0000256" key="1">
    <source>
        <dbReference type="SAM" id="Phobius"/>
    </source>
</evidence>
<keyword evidence="1" id="KW-0812">Transmembrane</keyword>
<evidence type="ECO:0000313" key="2">
    <source>
        <dbReference type="EMBL" id="TWI83271.1"/>
    </source>
</evidence>
<dbReference type="Proteomes" id="UP000316167">
    <property type="component" value="Unassembled WGS sequence"/>
</dbReference>
<organism evidence="2 3">
    <name type="scientific">Lacibacter cauensis</name>
    <dbReference type="NCBI Taxonomy" id="510947"/>
    <lineage>
        <taxon>Bacteria</taxon>
        <taxon>Pseudomonadati</taxon>
        <taxon>Bacteroidota</taxon>
        <taxon>Chitinophagia</taxon>
        <taxon>Chitinophagales</taxon>
        <taxon>Chitinophagaceae</taxon>
        <taxon>Lacibacter</taxon>
    </lineage>
</organism>
<keyword evidence="1" id="KW-0472">Membrane</keyword>
<name>A0A562SPR7_9BACT</name>
<gene>
    <name evidence="2" type="ORF">IQ13_1379</name>
</gene>
<feature type="transmembrane region" description="Helical" evidence="1">
    <location>
        <begin position="185"/>
        <end position="203"/>
    </location>
</feature>
<feature type="transmembrane region" description="Helical" evidence="1">
    <location>
        <begin position="161"/>
        <end position="179"/>
    </location>
</feature>
<reference evidence="2 3" key="1">
    <citation type="journal article" date="2015" name="Stand. Genomic Sci.">
        <title>Genomic Encyclopedia of Bacterial and Archaeal Type Strains, Phase III: the genomes of soil and plant-associated and newly described type strains.</title>
        <authorList>
            <person name="Whitman W.B."/>
            <person name="Woyke T."/>
            <person name="Klenk H.P."/>
            <person name="Zhou Y."/>
            <person name="Lilburn T.G."/>
            <person name="Beck B.J."/>
            <person name="De Vos P."/>
            <person name="Vandamme P."/>
            <person name="Eisen J.A."/>
            <person name="Garrity G."/>
            <person name="Hugenholtz P."/>
            <person name="Kyrpides N.C."/>
        </authorList>
    </citation>
    <scope>NUCLEOTIDE SEQUENCE [LARGE SCALE GENOMIC DNA]</scope>
    <source>
        <strain evidence="2 3">CGMCC 1.7271</strain>
    </source>
</reference>
<protein>
    <submittedName>
        <fullName evidence="2">Uncharacterized protein</fullName>
    </submittedName>
</protein>
<feature type="transmembrane region" description="Helical" evidence="1">
    <location>
        <begin position="20"/>
        <end position="40"/>
    </location>
</feature>
<keyword evidence="1" id="KW-1133">Transmembrane helix</keyword>